<dbReference type="Pfam" id="PF22777">
    <property type="entry name" value="VKGC_lumenal_dom"/>
    <property type="match status" value="1"/>
</dbReference>
<feature type="transmembrane region" description="Helical" evidence="15">
    <location>
        <begin position="109"/>
        <end position="128"/>
    </location>
</feature>
<evidence type="ECO:0000256" key="1">
    <source>
        <dbReference type="ARBA" id="ARBA00004477"/>
    </source>
</evidence>
<feature type="transmembrane region" description="Helical" evidence="15">
    <location>
        <begin position="46"/>
        <end position="63"/>
    </location>
</feature>
<keyword evidence="6 15" id="KW-1133">Transmembrane helix</keyword>
<evidence type="ECO:0000256" key="4">
    <source>
        <dbReference type="ARBA" id="ARBA00022692"/>
    </source>
</evidence>
<dbReference type="InterPro" id="IPR053935">
    <property type="entry name" value="VKGC_lumenal_dom"/>
</dbReference>
<keyword evidence="8 15" id="KW-0472">Membrane</keyword>
<evidence type="ECO:0000256" key="12">
    <source>
        <dbReference type="ARBA" id="ARBA00030249"/>
    </source>
</evidence>
<proteinExistence type="predicted"/>
<comment type="catalytic activity">
    <reaction evidence="14">
        <text>4-carboxy-L-glutamyl-[protein] + 2,3-epoxyphylloquinone + H2O + H(+) = phylloquinol + L-glutamyl-[protein] + CO2 + O2</text>
        <dbReference type="Rhea" id="RHEA:45140"/>
        <dbReference type="Rhea" id="RHEA-COMP:10208"/>
        <dbReference type="Rhea" id="RHEA-COMP:11094"/>
        <dbReference type="ChEBI" id="CHEBI:15377"/>
        <dbReference type="ChEBI" id="CHEBI:15378"/>
        <dbReference type="ChEBI" id="CHEBI:15379"/>
        <dbReference type="ChEBI" id="CHEBI:15759"/>
        <dbReference type="ChEBI" id="CHEBI:16526"/>
        <dbReference type="ChEBI" id="CHEBI:28433"/>
        <dbReference type="ChEBI" id="CHEBI:29973"/>
        <dbReference type="ChEBI" id="CHEBI:84990"/>
        <dbReference type="EC" id="4.1.1.90"/>
    </reaction>
    <physiologicalReaction direction="right-to-left" evidence="14">
        <dbReference type="Rhea" id="RHEA:45142"/>
    </physiologicalReaction>
</comment>
<dbReference type="EC" id="4.1.1.90" evidence="2"/>
<dbReference type="Proteomes" id="UP001151699">
    <property type="component" value="Chromosome B"/>
</dbReference>
<evidence type="ECO:0000256" key="15">
    <source>
        <dbReference type="SAM" id="Phobius"/>
    </source>
</evidence>
<dbReference type="AlphaFoldDB" id="A0A9Q0N064"/>
<evidence type="ECO:0000256" key="3">
    <source>
        <dbReference type="ARBA" id="ARBA00017054"/>
    </source>
</evidence>
<dbReference type="InterPro" id="IPR011020">
    <property type="entry name" value="HTTM-like"/>
</dbReference>
<dbReference type="SMART" id="SM00752">
    <property type="entry name" value="HTTM"/>
    <property type="match status" value="1"/>
</dbReference>
<evidence type="ECO:0000256" key="14">
    <source>
        <dbReference type="ARBA" id="ARBA00048415"/>
    </source>
</evidence>
<keyword evidence="7" id="KW-0007">Acetylation</keyword>
<evidence type="ECO:0000256" key="6">
    <source>
        <dbReference type="ARBA" id="ARBA00022989"/>
    </source>
</evidence>
<evidence type="ECO:0000256" key="2">
    <source>
        <dbReference type="ARBA" id="ARBA00012248"/>
    </source>
</evidence>
<dbReference type="GO" id="GO:0019842">
    <property type="term" value="F:vitamin binding"/>
    <property type="evidence" value="ECO:0007669"/>
    <property type="project" value="TreeGrafter"/>
</dbReference>
<feature type="transmembrane region" description="Helical" evidence="15">
    <location>
        <begin position="165"/>
        <end position="184"/>
    </location>
</feature>
<evidence type="ECO:0000256" key="11">
    <source>
        <dbReference type="ARBA" id="ARBA00030083"/>
    </source>
</evidence>
<evidence type="ECO:0000256" key="8">
    <source>
        <dbReference type="ARBA" id="ARBA00023136"/>
    </source>
</evidence>
<dbReference type="InterPro" id="IPR011051">
    <property type="entry name" value="RmlC_Cupin_sf"/>
</dbReference>
<comment type="caution">
    <text evidence="17">The sequence shown here is derived from an EMBL/GenBank/DDBJ whole genome shotgun (WGS) entry which is preliminary data.</text>
</comment>
<evidence type="ECO:0000259" key="16">
    <source>
        <dbReference type="SMART" id="SM00752"/>
    </source>
</evidence>
<evidence type="ECO:0000256" key="10">
    <source>
        <dbReference type="ARBA" id="ARBA00023239"/>
    </source>
</evidence>
<dbReference type="PANTHER" id="PTHR12639:SF6">
    <property type="entry name" value="VITAMIN K-DEPENDENT GAMMA-CARBOXYLASE"/>
    <property type="match status" value="1"/>
</dbReference>
<reference evidence="17" key="1">
    <citation type="submission" date="2022-07" db="EMBL/GenBank/DDBJ databases">
        <authorList>
            <person name="Trinca V."/>
            <person name="Uliana J.V.C."/>
            <person name="Torres T.T."/>
            <person name="Ward R.J."/>
            <person name="Monesi N."/>
        </authorList>
    </citation>
    <scope>NUCLEOTIDE SEQUENCE</scope>
    <source>
        <strain evidence="17">HSMRA1968</strain>
        <tissue evidence="17">Whole embryos</tissue>
    </source>
</reference>
<dbReference type="Pfam" id="PF05090">
    <property type="entry name" value="HTTM"/>
    <property type="match status" value="2"/>
</dbReference>
<dbReference type="GO" id="GO:0005789">
    <property type="term" value="C:endoplasmic reticulum membrane"/>
    <property type="evidence" value="ECO:0007669"/>
    <property type="project" value="UniProtKB-SubCell"/>
</dbReference>
<evidence type="ECO:0000256" key="13">
    <source>
        <dbReference type="ARBA" id="ARBA00032107"/>
    </source>
</evidence>
<keyword evidence="10" id="KW-0456">Lyase</keyword>
<dbReference type="InterPro" id="IPR053934">
    <property type="entry name" value="HTTM_dom"/>
</dbReference>
<feature type="domain" description="HTTM-like" evidence="16">
    <location>
        <begin position="1"/>
        <end position="227"/>
    </location>
</feature>
<dbReference type="GO" id="GO:0008488">
    <property type="term" value="F:gamma-glutamyl carboxylase activity"/>
    <property type="evidence" value="ECO:0007669"/>
    <property type="project" value="UniProtKB-EC"/>
</dbReference>
<keyword evidence="5" id="KW-0256">Endoplasmic reticulum</keyword>
<name>A0A9Q0N064_9DIPT</name>
<evidence type="ECO:0000256" key="9">
    <source>
        <dbReference type="ARBA" id="ARBA00023157"/>
    </source>
</evidence>
<dbReference type="EMBL" id="WJQU01000002">
    <property type="protein sequence ID" value="KAJ6640786.1"/>
    <property type="molecule type" value="Genomic_DNA"/>
</dbReference>
<accession>A0A9Q0N064</accession>
<organism evidence="17 18">
    <name type="scientific">Pseudolycoriella hygida</name>
    <dbReference type="NCBI Taxonomy" id="35572"/>
    <lineage>
        <taxon>Eukaryota</taxon>
        <taxon>Metazoa</taxon>
        <taxon>Ecdysozoa</taxon>
        <taxon>Arthropoda</taxon>
        <taxon>Hexapoda</taxon>
        <taxon>Insecta</taxon>
        <taxon>Pterygota</taxon>
        <taxon>Neoptera</taxon>
        <taxon>Endopterygota</taxon>
        <taxon>Diptera</taxon>
        <taxon>Nematocera</taxon>
        <taxon>Sciaroidea</taxon>
        <taxon>Sciaridae</taxon>
        <taxon>Pseudolycoriella</taxon>
    </lineage>
</organism>
<keyword evidence="18" id="KW-1185">Reference proteome</keyword>
<keyword evidence="4 15" id="KW-0812">Transmembrane</keyword>
<gene>
    <name evidence="17" type="primary">GGCX</name>
    <name evidence="17" type="ORF">Bhyg_05718</name>
</gene>
<evidence type="ECO:0000313" key="18">
    <source>
        <dbReference type="Proteomes" id="UP001151699"/>
    </source>
</evidence>
<evidence type="ECO:0000313" key="17">
    <source>
        <dbReference type="EMBL" id="KAJ6640786.1"/>
    </source>
</evidence>
<comment type="subcellular location">
    <subcellularLocation>
        <location evidence="1">Endoplasmic reticulum membrane</location>
        <topology evidence="1">Multi-pass membrane protein</topology>
    </subcellularLocation>
</comment>
<keyword evidence="9" id="KW-1015">Disulfide bond</keyword>
<evidence type="ECO:0000256" key="5">
    <source>
        <dbReference type="ARBA" id="ARBA00022824"/>
    </source>
</evidence>
<dbReference type="SUPFAM" id="SSF51182">
    <property type="entry name" value="RmlC-like cupins"/>
    <property type="match status" value="1"/>
</dbReference>
<sequence length="569" mass="66730">MFGLMMLIDIPEERGGSILDIRFGKTTNCFFPLISFIKPMSASKMGLIYACLWLGALGITFGYKFRLSAPVFVATYWYIFLLDKSVWNNHSYLYDAFQRKTADDGEVPFWNYVVIKFQFCVLYIVAGLKKFSSEWLTGYAMMNLSYHWIFWPFRAVLGDQITDLLIIHWFVCIFDATIIFFIIYKPTRRGATILCAIFHLMNSRLFSIGMFPWLCLTELPLFYDRSWPRLLCKSDKKLKTIKRDDRRQLSQTIEFRQRLVVCLVLSYCSGQVFLPYSHFITEGYNGWTNGIYGYSWDMMIHAWDTTLTVVEVVDRSSNTHHFLHPNAFSVNDRWTKHPDMAYQYAHCIRRNLMENPLKIHSQNLSIHFDAWSSLNGRFQQRMFDPQVDMLKVEWSPLHKVPWMKPLLQQFTWKRTEMQKIAKDVLGWNNFSDVMFMADFPNQTMDSFISNDLDNITLTVLEGTVVHQLGYHGAVQTIENGQSVGIDSGKFHRVTTTSHTPSCFMYTYVNRTMQNIKTAKDESYESILPIWKEISNRAKNVRQFFQNIQNSVLFELYGIPMPVREKVNVI</sequence>
<protein>
    <recommendedName>
        <fullName evidence="3">Vitamin K-dependent gamma-carboxylase</fullName>
        <ecNumber evidence="2">4.1.1.90</ecNumber>
    </recommendedName>
    <alternativeName>
        <fullName evidence="11">Gamma-glutamyl carboxylase</fullName>
    </alternativeName>
    <alternativeName>
        <fullName evidence="12">Peptidyl-glutamate 4-carboxylase</fullName>
    </alternativeName>
    <alternativeName>
        <fullName evidence="13">Vitamin K gamma glutamyl carboxylase</fullName>
    </alternativeName>
</protein>
<evidence type="ECO:0000256" key="7">
    <source>
        <dbReference type="ARBA" id="ARBA00022990"/>
    </source>
</evidence>
<dbReference type="InterPro" id="IPR007782">
    <property type="entry name" value="VKG_COase"/>
</dbReference>
<feature type="transmembrane region" description="Helical" evidence="15">
    <location>
        <begin position="135"/>
        <end position="153"/>
    </location>
</feature>
<dbReference type="OrthoDB" id="206689at2759"/>
<dbReference type="PANTHER" id="PTHR12639">
    <property type="entry name" value="VITAMIN K-DEPENDENT GAMMA-CARBOXYLASE"/>
    <property type="match status" value="1"/>
</dbReference>